<feature type="non-terminal residue" evidence="3">
    <location>
        <position position="1"/>
    </location>
</feature>
<name>X1S0J2_9ZZZZ</name>
<feature type="domain" description="DUF1846" evidence="2">
    <location>
        <begin position="119"/>
        <end position="273"/>
    </location>
</feature>
<comment type="caution">
    <text evidence="3">The sequence shown here is derived from an EMBL/GenBank/DDBJ whole genome shotgun (WGS) entry which is preliminary data.</text>
</comment>
<dbReference type="EMBL" id="BARW01007301">
    <property type="protein sequence ID" value="GAI86517.1"/>
    <property type="molecule type" value="Genomic_DNA"/>
</dbReference>
<evidence type="ECO:0000313" key="3">
    <source>
        <dbReference type="EMBL" id="GAI86517.1"/>
    </source>
</evidence>
<reference evidence="3" key="1">
    <citation type="journal article" date="2014" name="Front. Microbiol.">
        <title>High frequency of phylogenetically diverse reductive dehalogenase-homologous genes in deep subseafloor sedimentary metagenomes.</title>
        <authorList>
            <person name="Kawai M."/>
            <person name="Futagami T."/>
            <person name="Toyoda A."/>
            <person name="Takaki Y."/>
            <person name="Nishi S."/>
            <person name="Hori S."/>
            <person name="Arai W."/>
            <person name="Tsubouchi T."/>
            <person name="Morono Y."/>
            <person name="Uchiyama I."/>
            <person name="Ito T."/>
            <person name="Fujiyama A."/>
            <person name="Inagaki F."/>
            <person name="Takami H."/>
        </authorList>
    </citation>
    <scope>NUCLEOTIDE SEQUENCE</scope>
    <source>
        <strain evidence="3">Expedition CK06-06</strain>
    </source>
</reference>
<evidence type="ECO:0000259" key="2">
    <source>
        <dbReference type="Pfam" id="PF20921"/>
    </source>
</evidence>
<dbReference type="Gene3D" id="3.40.140.40">
    <property type="entry name" value="Domain of unknown function (DUF1846), C-terminal subdomain"/>
    <property type="match status" value="1"/>
</dbReference>
<feature type="domain" description="DUF1846" evidence="1">
    <location>
        <begin position="1"/>
        <end position="113"/>
    </location>
</feature>
<evidence type="ECO:0000259" key="1">
    <source>
        <dbReference type="Pfam" id="PF08903"/>
    </source>
</evidence>
<sequence length="282" mass="31517">IVYEAATADIGDINMIDPFHLQKYDISAVNYNRDIENFPILKSILERIGTNIYKSPTDMAISKTKDGILDDSVIVEAAKQEVIRRYFRYKKENLLGIIEKDVVDRTEKLMLKLGVDESYRKVVLAARDCAEQGYNQGKGYKSLFCGTAIEIDDGKKIITGKNSPLLHSESAAVINSLKHLALVPDNIHLIPEDIIQRIRKMKRNVGGSVNPSLDVSEMLIALSVSIGNNSYSGRCIEKIPLLNGCEIHTTHIPNIGDEEGIRNLKMNLTTDALSSQRIYLRT</sequence>
<dbReference type="Pfam" id="PF20921">
    <property type="entry name" value="DUF1846_C"/>
    <property type="match status" value="1"/>
</dbReference>
<gene>
    <name evidence="3" type="ORF">S12H4_15227</name>
</gene>
<dbReference type="Gene3D" id="1.20.1570.10">
    <property type="entry name" value="dip2346 domain like"/>
    <property type="match status" value="2"/>
</dbReference>
<dbReference type="AlphaFoldDB" id="X1S0J2"/>
<accession>X1S0J2</accession>
<dbReference type="InterPro" id="IPR048496">
    <property type="entry name" value="DUF1846_N"/>
</dbReference>
<dbReference type="InterPro" id="IPR048441">
    <property type="entry name" value="DUF1846_C"/>
</dbReference>
<protein>
    <submittedName>
        <fullName evidence="3">Uncharacterized protein</fullName>
    </submittedName>
</protein>
<proteinExistence type="predicted"/>
<dbReference type="Pfam" id="PF08903">
    <property type="entry name" value="DUF1846"/>
    <property type="match status" value="1"/>
</dbReference>
<organism evidence="3">
    <name type="scientific">marine sediment metagenome</name>
    <dbReference type="NCBI Taxonomy" id="412755"/>
    <lineage>
        <taxon>unclassified sequences</taxon>
        <taxon>metagenomes</taxon>
        <taxon>ecological metagenomes</taxon>
    </lineage>
</organism>